<dbReference type="PANTHER" id="PTHR10907:SF47">
    <property type="entry name" value="REGUCALCIN"/>
    <property type="match status" value="1"/>
</dbReference>
<evidence type="ECO:0000313" key="4">
    <source>
        <dbReference type="Proteomes" id="UP001501594"/>
    </source>
</evidence>
<dbReference type="InterPro" id="IPR011042">
    <property type="entry name" value="6-blade_b-propeller_TolB-like"/>
</dbReference>
<dbReference type="RefSeq" id="WP_344793829.1">
    <property type="nucleotide sequence ID" value="NZ_BAABAU010000001.1"/>
</dbReference>
<dbReference type="Proteomes" id="UP001501594">
    <property type="component" value="Unassembled WGS sequence"/>
</dbReference>
<dbReference type="InterPro" id="IPR013658">
    <property type="entry name" value="SGL"/>
</dbReference>
<gene>
    <name evidence="3" type="ORF">GCM10022256_09010</name>
</gene>
<comment type="similarity">
    <text evidence="1">Belongs to the SMP-30/CGR1 family.</text>
</comment>
<evidence type="ECO:0000256" key="1">
    <source>
        <dbReference type="ARBA" id="ARBA00008853"/>
    </source>
</evidence>
<dbReference type="Pfam" id="PF08450">
    <property type="entry name" value="SGL"/>
    <property type="match status" value="1"/>
</dbReference>
<dbReference type="InterPro" id="IPR005511">
    <property type="entry name" value="SMP-30"/>
</dbReference>
<dbReference type="PANTHER" id="PTHR10907">
    <property type="entry name" value="REGUCALCIN"/>
    <property type="match status" value="1"/>
</dbReference>
<dbReference type="PRINTS" id="PR01790">
    <property type="entry name" value="SMP30FAMILY"/>
</dbReference>
<comment type="caution">
    <text evidence="3">The sequence shown here is derived from an EMBL/GenBank/DDBJ whole genome shotgun (WGS) entry which is preliminary data.</text>
</comment>
<evidence type="ECO:0000313" key="3">
    <source>
        <dbReference type="EMBL" id="GAA4265289.1"/>
    </source>
</evidence>
<keyword evidence="4" id="KW-1185">Reference proteome</keyword>
<evidence type="ECO:0000259" key="2">
    <source>
        <dbReference type="Pfam" id="PF08450"/>
    </source>
</evidence>
<proteinExistence type="inferred from homology"/>
<sequence>MTDVQLFTDARAILAESPVWDDDAQELVWCDITAGLLHRISADGSADRAVAVPPPLASIQPQRGGGFVAALGDSVVSLDGEGRITGEVARIRHSDPGIRFNEGKCDPFGAFVVGGMDFVSHEPDAGLYRIAPDGEMTVLAGGFGTANGIEFAVDGSAIWVTDTAVSTIFRAPWNAEGTLGELVPWTSGGPHDGLVQDERGEFWSALYGEGVVVHLGATGEELERIAFPVKNVTGVTIGGPDGSTLFVCSARENATEEDLEEHPLSGGIFTCALDRKGLPPRLFG</sequence>
<dbReference type="Gene3D" id="2.120.10.30">
    <property type="entry name" value="TolB, C-terminal domain"/>
    <property type="match status" value="1"/>
</dbReference>
<name>A0ABP8DZ90_9MICO</name>
<feature type="domain" description="SMP-30/Gluconolactonase/LRE-like region" evidence="2">
    <location>
        <begin position="14"/>
        <end position="251"/>
    </location>
</feature>
<organism evidence="3 4">
    <name type="scientific">Frondihabitans peucedani</name>
    <dbReference type="NCBI Taxonomy" id="598626"/>
    <lineage>
        <taxon>Bacteria</taxon>
        <taxon>Bacillati</taxon>
        <taxon>Actinomycetota</taxon>
        <taxon>Actinomycetes</taxon>
        <taxon>Micrococcales</taxon>
        <taxon>Microbacteriaceae</taxon>
        <taxon>Frondihabitans</taxon>
    </lineage>
</organism>
<dbReference type="EMBL" id="BAABAU010000001">
    <property type="protein sequence ID" value="GAA4265289.1"/>
    <property type="molecule type" value="Genomic_DNA"/>
</dbReference>
<protein>
    <recommendedName>
        <fullName evidence="2">SMP-30/Gluconolactonase/LRE-like region domain-containing protein</fullName>
    </recommendedName>
</protein>
<dbReference type="SUPFAM" id="SSF63829">
    <property type="entry name" value="Calcium-dependent phosphotriesterase"/>
    <property type="match status" value="1"/>
</dbReference>
<reference evidence="4" key="1">
    <citation type="journal article" date="2019" name="Int. J. Syst. Evol. Microbiol.">
        <title>The Global Catalogue of Microorganisms (GCM) 10K type strain sequencing project: providing services to taxonomists for standard genome sequencing and annotation.</title>
        <authorList>
            <consortium name="The Broad Institute Genomics Platform"/>
            <consortium name="The Broad Institute Genome Sequencing Center for Infectious Disease"/>
            <person name="Wu L."/>
            <person name="Ma J."/>
        </authorList>
    </citation>
    <scope>NUCLEOTIDE SEQUENCE [LARGE SCALE GENOMIC DNA]</scope>
    <source>
        <strain evidence="4">JCM 17442</strain>
    </source>
</reference>
<accession>A0ABP8DZ90</accession>